<feature type="region of interest" description="Disordered" evidence="2">
    <location>
        <begin position="491"/>
        <end position="510"/>
    </location>
</feature>
<sequence length="611" mass="65675">MDTMSISMGESEAFPRTLYVGNLDPSVSEELIMVLFGQIGTVKGCKIIHEFDGLLDRYSVAKDFSLPGATAGYADPCLVYLWRPVNLSVVSSALPSYRCPIMTVVYICAVLAMMATCQAGPFRPVGYYTFDGKNLRPLNVVQKRSDDDGFSFGGRNGWKLPFAKPGFLSALTDRDEDDRPTVSAHQLLPDYLTHQEFLKPQLQAAGFSGGRIIAGPFPVPLARLPKPPSRSSSVSPTPLPPVEAVTAITKIKPPQQVQSPSLPTFVYKATPPPPPSSSYKPVQFPAVQVAPTKVVQAARPPPPSPAPQQSQQQQQQQQQPKLVYTLPATNPVHWHAAHQSGPERQTSTLGVASFSHPAALVSETAGGSTRVSYGGWTPIYSASYAHVQTQQDPTPIGRPVALQLDPSTDIREMRKPIVLESHVVPERQVLNQPEAQQSLDDGSDERVEQPSIDLVPRVIVPGFGPPDLTSSVPRKGASVAAPFVVVASAGAPSAADDKPSLDLTATSSSSLPVVTETRRTVRKRKAKQVAPSIRRYSDRAINRQAAIMTASSPSAAPPPSSSSLVHSLPALMSTRQGRGQGRYIGRVLPATVFDEEPTGDSATPLGWRQMN</sequence>
<keyword evidence="5" id="KW-1185">Reference proteome</keyword>
<dbReference type="InterPro" id="IPR035979">
    <property type="entry name" value="RBD_domain_sf"/>
</dbReference>
<dbReference type="InterPro" id="IPR012677">
    <property type="entry name" value="Nucleotide-bd_a/b_plait_sf"/>
</dbReference>
<dbReference type="OrthoDB" id="439808at2759"/>
<feature type="region of interest" description="Disordered" evidence="2">
    <location>
        <begin position="428"/>
        <end position="448"/>
    </location>
</feature>
<comment type="caution">
    <text evidence="4">The sequence shown here is derived from an EMBL/GenBank/DDBJ whole genome shotgun (WGS) entry which is preliminary data.</text>
</comment>
<accession>A0A162PRA3</accession>
<dbReference type="GO" id="GO:0003723">
    <property type="term" value="F:RNA binding"/>
    <property type="evidence" value="ECO:0007669"/>
    <property type="project" value="UniProtKB-KW"/>
</dbReference>
<gene>
    <name evidence="4" type="ORF">APZ42_014604</name>
</gene>
<dbReference type="InterPro" id="IPR000504">
    <property type="entry name" value="RRM_dom"/>
</dbReference>
<feature type="region of interest" description="Disordered" evidence="2">
    <location>
        <begin position="250"/>
        <end position="320"/>
    </location>
</feature>
<dbReference type="AlphaFoldDB" id="A0A162PRA3"/>
<name>A0A162PRA3_9CRUS</name>
<dbReference type="STRING" id="35525.A0A162PRA3"/>
<dbReference type="EMBL" id="LRGB01000446">
    <property type="protein sequence ID" value="KZS19079.1"/>
    <property type="molecule type" value="Genomic_DNA"/>
</dbReference>
<dbReference type="Proteomes" id="UP000076858">
    <property type="component" value="Unassembled WGS sequence"/>
</dbReference>
<keyword evidence="1" id="KW-0694">RNA-binding</keyword>
<evidence type="ECO:0000313" key="4">
    <source>
        <dbReference type="EMBL" id="KZS19079.1"/>
    </source>
</evidence>
<evidence type="ECO:0000256" key="1">
    <source>
        <dbReference type="ARBA" id="ARBA00022884"/>
    </source>
</evidence>
<dbReference type="SUPFAM" id="SSF54928">
    <property type="entry name" value="RNA-binding domain, RBD"/>
    <property type="match status" value="1"/>
</dbReference>
<feature type="domain" description="RRM" evidence="3">
    <location>
        <begin position="18"/>
        <end position="51"/>
    </location>
</feature>
<organism evidence="4 5">
    <name type="scientific">Daphnia magna</name>
    <dbReference type="NCBI Taxonomy" id="35525"/>
    <lineage>
        <taxon>Eukaryota</taxon>
        <taxon>Metazoa</taxon>
        <taxon>Ecdysozoa</taxon>
        <taxon>Arthropoda</taxon>
        <taxon>Crustacea</taxon>
        <taxon>Branchiopoda</taxon>
        <taxon>Diplostraca</taxon>
        <taxon>Cladocera</taxon>
        <taxon>Anomopoda</taxon>
        <taxon>Daphniidae</taxon>
        <taxon>Daphnia</taxon>
    </lineage>
</organism>
<evidence type="ECO:0000259" key="3">
    <source>
        <dbReference type="Pfam" id="PF00076"/>
    </source>
</evidence>
<feature type="compositionally biased region" description="Low complexity" evidence="2">
    <location>
        <begin position="307"/>
        <end position="320"/>
    </location>
</feature>
<evidence type="ECO:0000256" key="2">
    <source>
        <dbReference type="SAM" id="MobiDB-lite"/>
    </source>
</evidence>
<proteinExistence type="predicted"/>
<reference evidence="4 5" key="1">
    <citation type="submission" date="2016-03" db="EMBL/GenBank/DDBJ databases">
        <title>EvidentialGene: Evidence-directed Construction of Genes on Genomes.</title>
        <authorList>
            <person name="Gilbert D.G."/>
            <person name="Choi J.-H."/>
            <person name="Mockaitis K."/>
            <person name="Colbourne J."/>
            <person name="Pfrender M."/>
        </authorList>
    </citation>
    <scope>NUCLEOTIDE SEQUENCE [LARGE SCALE GENOMIC DNA]</scope>
    <source>
        <strain evidence="4 5">Xinb3</strain>
        <tissue evidence="4">Complete organism</tissue>
    </source>
</reference>
<dbReference type="Pfam" id="PF00076">
    <property type="entry name" value="RRM_1"/>
    <property type="match status" value="1"/>
</dbReference>
<feature type="compositionally biased region" description="Polar residues" evidence="2">
    <location>
        <begin position="429"/>
        <end position="440"/>
    </location>
</feature>
<protein>
    <recommendedName>
        <fullName evidence="3">RRM domain-containing protein</fullName>
    </recommendedName>
</protein>
<dbReference type="Gene3D" id="3.30.70.330">
    <property type="match status" value="1"/>
</dbReference>
<evidence type="ECO:0000313" key="5">
    <source>
        <dbReference type="Proteomes" id="UP000076858"/>
    </source>
</evidence>
<feature type="compositionally biased region" description="Low complexity" evidence="2">
    <location>
        <begin position="501"/>
        <end position="510"/>
    </location>
</feature>